<evidence type="ECO:0000313" key="2">
    <source>
        <dbReference type="Proteomes" id="UP000237347"/>
    </source>
</evidence>
<organism evidence="1 2">
    <name type="scientific">Quercus suber</name>
    <name type="common">Cork oak</name>
    <dbReference type="NCBI Taxonomy" id="58331"/>
    <lineage>
        <taxon>Eukaryota</taxon>
        <taxon>Viridiplantae</taxon>
        <taxon>Streptophyta</taxon>
        <taxon>Embryophyta</taxon>
        <taxon>Tracheophyta</taxon>
        <taxon>Spermatophyta</taxon>
        <taxon>Magnoliopsida</taxon>
        <taxon>eudicotyledons</taxon>
        <taxon>Gunneridae</taxon>
        <taxon>Pentapetalae</taxon>
        <taxon>rosids</taxon>
        <taxon>fabids</taxon>
        <taxon>Fagales</taxon>
        <taxon>Fagaceae</taxon>
        <taxon>Quercus</taxon>
    </lineage>
</organism>
<accession>A0AAW0KHA6</accession>
<dbReference type="Proteomes" id="UP000237347">
    <property type="component" value="Unassembled WGS sequence"/>
</dbReference>
<dbReference type="EMBL" id="PKMF04000317">
    <property type="protein sequence ID" value="KAK7837946.1"/>
    <property type="molecule type" value="Genomic_DNA"/>
</dbReference>
<comment type="caution">
    <text evidence="1">The sequence shown here is derived from an EMBL/GenBank/DDBJ whole genome shotgun (WGS) entry which is preliminary data.</text>
</comment>
<sequence length="81" mass="9318">MPLLPVSGLWKLMTDKKLGMRSECNHILNAAEQIDRHVFDTICKVQVREMTWGLAMILLPKHNLQHVAKAAAYKWSRPSHL</sequence>
<evidence type="ECO:0000313" key="1">
    <source>
        <dbReference type="EMBL" id="KAK7837946.1"/>
    </source>
</evidence>
<proteinExistence type="predicted"/>
<protein>
    <submittedName>
        <fullName evidence="1">Uncharacterized protein</fullName>
    </submittedName>
</protein>
<reference evidence="1 2" key="1">
    <citation type="journal article" date="2018" name="Sci. Data">
        <title>The draft genome sequence of cork oak.</title>
        <authorList>
            <person name="Ramos A.M."/>
            <person name="Usie A."/>
            <person name="Barbosa P."/>
            <person name="Barros P.M."/>
            <person name="Capote T."/>
            <person name="Chaves I."/>
            <person name="Simoes F."/>
            <person name="Abreu I."/>
            <person name="Carrasquinho I."/>
            <person name="Faro C."/>
            <person name="Guimaraes J.B."/>
            <person name="Mendonca D."/>
            <person name="Nobrega F."/>
            <person name="Rodrigues L."/>
            <person name="Saibo N.J.M."/>
            <person name="Varela M.C."/>
            <person name="Egas C."/>
            <person name="Matos J."/>
            <person name="Miguel C.M."/>
            <person name="Oliveira M.M."/>
            <person name="Ricardo C.P."/>
            <person name="Goncalves S."/>
        </authorList>
    </citation>
    <scope>NUCLEOTIDE SEQUENCE [LARGE SCALE GENOMIC DNA]</scope>
    <source>
        <strain evidence="2">cv. HL8</strain>
    </source>
</reference>
<gene>
    <name evidence="1" type="ORF">CFP56_020572</name>
</gene>
<name>A0AAW0KHA6_QUESU</name>
<keyword evidence="2" id="KW-1185">Reference proteome</keyword>
<dbReference type="AlphaFoldDB" id="A0AAW0KHA6"/>